<evidence type="ECO:0000313" key="2">
    <source>
        <dbReference type="EMBL" id="KAG1533290.1"/>
    </source>
</evidence>
<reference evidence="2" key="1">
    <citation type="journal article" date="2020" name="Microb. Genom.">
        <title>Genetic diversity of clinical and environmental Mucorales isolates obtained from an investigation of mucormycosis cases among solid organ transplant recipients.</title>
        <authorList>
            <person name="Nguyen M.H."/>
            <person name="Kaul D."/>
            <person name="Muto C."/>
            <person name="Cheng S.J."/>
            <person name="Richter R.A."/>
            <person name="Bruno V.M."/>
            <person name="Liu G."/>
            <person name="Beyhan S."/>
            <person name="Sundermann A.J."/>
            <person name="Mounaud S."/>
            <person name="Pasculle A.W."/>
            <person name="Nierman W.C."/>
            <person name="Driscoll E."/>
            <person name="Cumbie R."/>
            <person name="Clancy C.J."/>
            <person name="Dupont C.L."/>
        </authorList>
    </citation>
    <scope>NUCLEOTIDE SEQUENCE</scope>
    <source>
        <strain evidence="2">GL16</strain>
    </source>
</reference>
<protein>
    <submittedName>
        <fullName evidence="2">Uncharacterized protein</fullName>
    </submittedName>
</protein>
<dbReference type="AlphaFoldDB" id="A0A9P6XVT9"/>
<dbReference type="EMBL" id="JAANIT010003962">
    <property type="protein sequence ID" value="KAG1533290.1"/>
    <property type="molecule type" value="Genomic_DNA"/>
</dbReference>
<gene>
    <name evidence="2" type="ORF">G6F51_012695</name>
</gene>
<keyword evidence="1" id="KW-0175">Coiled coil</keyword>
<comment type="caution">
    <text evidence="2">The sequence shown here is derived from an EMBL/GenBank/DDBJ whole genome shotgun (WGS) entry which is preliminary data.</text>
</comment>
<name>A0A9P6XVT9_RHIOR</name>
<organism evidence="2 3">
    <name type="scientific">Rhizopus oryzae</name>
    <name type="common">Mucormycosis agent</name>
    <name type="synonym">Rhizopus arrhizus var. delemar</name>
    <dbReference type="NCBI Taxonomy" id="64495"/>
    <lineage>
        <taxon>Eukaryota</taxon>
        <taxon>Fungi</taxon>
        <taxon>Fungi incertae sedis</taxon>
        <taxon>Mucoromycota</taxon>
        <taxon>Mucoromycotina</taxon>
        <taxon>Mucoromycetes</taxon>
        <taxon>Mucorales</taxon>
        <taxon>Mucorineae</taxon>
        <taxon>Rhizopodaceae</taxon>
        <taxon>Rhizopus</taxon>
    </lineage>
</organism>
<accession>A0A9P6XVT9</accession>
<evidence type="ECO:0000256" key="1">
    <source>
        <dbReference type="SAM" id="Coils"/>
    </source>
</evidence>
<feature type="coiled-coil region" evidence="1">
    <location>
        <begin position="25"/>
        <end position="72"/>
    </location>
</feature>
<dbReference type="Proteomes" id="UP000717996">
    <property type="component" value="Unassembled WGS sequence"/>
</dbReference>
<sequence>MTAIFPESIKAEIEEKIREFLDEFYEDHADEVDKLINDFEDIEKEFGDIEELEDIERDYEDLDEHANSGENAE</sequence>
<proteinExistence type="predicted"/>
<evidence type="ECO:0000313" key="3">
    <source>
        <dbReference type="Proteomes" id="UP000717996"/>
    </source>
</evidence>